<dbReference type="GO" id="GO:0050852">
    <property type="term" value="P:T cell receptor signaling pathway"/>
    <property type="evidence" value="ECO:0007669"/>
    <property type="project" value="TreeGrafter"/>
</dbReference>
<comment type="subcellular location">
    <subcellularLocation>
        <location evidence="1">Membrane</location>
    </subcellularLocation>
</comment>
<evidence type="ECO:0000256" key="4">
    <source>
        <dbReference type="SAM" id="Phobius"/>
    </source>
</evidence>
<keyword evidence="4" id="KW-0812">Transmembrane</keyword>
<protein>
    <submittedName>
        <fullName evidence="7">Butyrophilin-like protein 2</fullName>
    </submittedName>
</protein>
<proteinExistence type="predicted"/>
<dbReference type="KEGG" id="sluc:116035412"/>
<dbReference type="InterPro" id="IPR036179">
    <property type="entry name" value="Ig-like_dom_sf"/>
</dbReference>
<organism evidence="7 8">
    <name type="scientific">Sander lucioperca</name>
    <name type="common">Pike-perch</name>
    <name type="synonym">Perca lucioperca</name>
    <dbReference type="NCBI Taxonomy" id="283035"/>
    <lineage>
        <taxon>Eukaryota</taxon>
        <taxon>Metazoa</taxon>
        <taxon>Chordata</taxon>
        <taxon>Craniata</taxon>
        <taxon>Vertebrata</taxon>
        <taxon>Euteleostomi</taxon>
        <taxon>Actinopterygii</taxon>
        <taxon>Neopterygii</taxon>
        <taxon>Teleostei</taxon>
        <taxon>Neoteleostei</taxon>
        <taxon>Acanthomorphata</taxon>
        <taxon>Eupercaria</taxon>
        <taxon>Perciformes</taxon>
        <taxon>Percoidei</taxon>
        <taxon>Percidae</taxon>
        <taxon>Luciopercinae</taxon>
        <taxon>Sander</taxon>
    </lineage>
</organism>
<feature type="chain" id="PRO_5034073324" evidence="5">
    <location>
        <begin position="22"/>
        <end position="256"/>
    </location>
</feature>
<dbReference type="SMART" id="SM00406">
    <property type="entry name" value="IGv"/>
    <property type="match status" value="1"/>
</dbReference>
<keyword evidence="3" id="KW-0393">Immunoglobulin domain</keyword>
<dbReference type="SMART" id="SM00409">
    <property type="entry name" value="IG"/>
    <property type="match status" value="1"/>
</dbReference>
<dbReference type="SUPFAM" id="SSF48726">
    <property type="entry name" value="Immunoglobulin"/>
    <property type="match status" value="2"/>
</dbReference>
<reference evidence="7" key="2">
    <citation type="submission" date="2025-09" db="UniProtKB">
        <authorList>
            <consortium name="Ensembl"/>
        </authorList>
    </citation>
    <scope>IDENTIFICATION</scope>
</reference>
<name>A0A8C9XFN6_SANLU</name>
<dbReference type="PANTHER" id="PTHR24100:SF151">
    <property type="entry name" value="ICOS LIGAND"/>
    <property type="match status" value="1"/>
</dbReference>
<dbReference type="AlphaFoldDB" id="A0A8C9XFN6"/>
<dbReference type="GO" id="GO:0005102">
    <property type="term" value="F:signaling receptor binding"/>
    <property type="evidence" value="ECO:0007669"/>
    <property type="project" value="TreeGrafter"/>
</dbReference>
<dbReference type="InterPro" id="IPR053896">
    <property type="entry name" value="BTN3A2-like_Ig-C"/>
</dbReference>
<dbReference type="Gene3D" id="2.60.40.10">
    <property type="entry name" value="Immunoglobulins"/>
    <property type="match status" value="2"/>
</dbReference>
<dbReference type="OrthoDB" id="9049620at2759"/>
<dbReference type="InterPro" id="IPR003599">
    <property type="entry name" value="Ig_sub"/>
</dbReference>
<sequence length="256" mass="28610">MKRLLDLMCLCLLCLTGKTLCDENGPVVITVEEGRDVMLPCSLSTKEDIKSELFDWRSDDQTDVFLYDNGLHYNNGRPGQSEQFKGRVSHFPDELRHGNASIIIRNTKVADSGVYTCDFPLREKIEMFHIKLVVVAPEPDINIIDATDDGVLLQCEVQGAAPKPRVEWQDRDGNKLPAKDPQVSERGDRYHITLQTTVTKTGCCRCVVTQEETNRRTHAEIYVAIIVKMSMWNKILGVTGILTAVLGVAAAAFLLC</sequence>
<dbReference type="GO" id="GO:0001817">
    <property type="term" value="P:regulation of cytokine production"/>
    <property type="evidence" value="ECO:0007669"/>
    <property type="project" value="TreeGrafter"/>
</dbReference>
<dbReference type="InterPro" id="IPR007110">
    <property type="entry name" value="Ig-like_dom"/>
</dbReference>
<evidence type="ECO:0000256" key="2">
    <source>
        <dbReference type="ARBA" id="ARBA00023136"/>
    </source>
</evidence>
<keyword evidence="5" id="KW-0732">Signal</keyword>
<dbReference type="GO" id="GO:0009897">
    <property type="term" value="C:external side of plasma membrane"/>
    <property type="evidence" value="ECO:0007669"/>
    <property type="project" value="TreeGrafter"/>
</dbReference>
<dbReference type="Pfam" id="PF22705">
    <property type="entry name" value="C2-set_3"/>
    <property type="match status" value="1"/>
</dbReference>
<dbReference type="InterPro" id="IPR050504">
    <property type="entry name" value="IgSF_BTN/MOG"/>
</dbReference>
<evidence type="ECO:0000256" key="5">
    <source>
        <dbReference type="SAM" id="SignalP"/>
    </source>
</evidence>
<keyword evidence="4" id="KW-1133">Transmembrane helix</keyword>
<dbReference type="PROSITE" id="PS50835">
    <property type="entry name" value="IG_LIKE"/>
    <property type="match status" value="2"/>
</dbReference>
<dbReference type="Proteomes" id="UP000694568">
    <property type="component" value="Unplaced"/>
</dbReference>
<dbReference type="GeneTree" id="ENSGT00940000173056"/>
<feature type="domain" description="Ig-like" evidence="6">
    <location>
        <begin position="31"/>
        <end position="117"/>
    </location>
</feature>
<dbReference type="Ensembl" id="ENSSLUT00000008170.1">
    <property type="protein sequence ID" value="ENSSLUP00000007930.1"/>
    <property type="gene ID" value="ENSSLUG00000003716.1"/>
</dbReference>
<gene>
    <name evidence="7" type="primary">LOC116035412</name>
</gene>
<feature type="domain" description="Ig-like" evidence="6">
    <location>
        <begin position="139"/>
        <end position="222"/>
    </location>
</feature>
<dbReference type="InterPro" id="IPR013106">
    <property type="entry name" value="Ig_V-set"/>
</dbReference>
<dbReference type="RefSeq" id="XP_031134286.1">
    <property type="nucleotide sequence ID" value="XM_031278426.2"/>
</dbReference>
<keyword evidence="2 4" id="KW-0472">Membrane</keyword>
<evidence type="ECO:0000256" key="3">
    <source>
        <dbReference type="ARBA" id="ARBA00023319"/>
    </source>
</evidence>
<dbReference type="Pfam" id="PF07686">
    <property type="entry name" value="V-set"/>
    <property type="match status" value="1"/>
</dbReference>
<feature type="transmembrane region" description="Helical" evidence="4">
    <location>
        <begin position="235"/>
        <end position="255"/>
    </location>
</feature>
<keyword evidence="8" id="KW-1185">Reference proteome</keyword>
<evidence type="ECO:0000313" key="8">
    <source>
        <dbReference type="Proteomes" id="UP000694568"/>
    </source>
</evidence>
<dbReference type="InterPro" id="IPR013783">
    <property type="entry name" value="Ig-like_fold"/>
</dbReference>
<evidence type="ECO:0000256" key="1">
    <source>
        <dbReference type="ARBA" id="ARBA00004370"/>
    </source>
</evidence>
<feature type="signal peptide" evidence="5">
    <location>
        <begin position="1"/>
        <end position="21"/>
    </location>
</feature>
<dbReference type="PANTHER" id="PTHR24100">
    <property type="entry name" value="BUTYROPHILIN"/>
    <property type="match status" value="1"/>
</dbReference>
<evidence type="ECO:0000313" key="7">
    <source>
        <dbReference type="Ensembl" id="ENSSLUP00000007930.1"/>
    </source>
</evidence>
<accession>A0A8C9XFN6</accession>
<reference evidence="7" key="1">
    <citation type="submission" date="2025-08" db="UniProtKB">
        <authorList>
            <consortium name="Ensembl"/>
        </authorList>
    </citation>
    <scope>IDENTIFICATION</scope>
</reference>
<evidence type="ECO:0000259" key="6">
    <source>
        <dbReference type="PROSITE" id="PS50835"/>
    </source>
</evidence>
<dbReference type="GeneID" id="116035412"/>